<keyword evidence="3" id="KW-1185">Reference proteome</keyword>
<dbReference type="EMBL" id="CACVKT020008444">
    <property type="protein sequence ID" value="CAC5415454.1"/>
    <property type="molecule type" value="Genomic_DNA"/>
</dbReference>
<reference evidence="2 3" key="1">
    <citation type="submission" date="2020-06" db="EMBL/GenBank/DDBJ databases">
        <authorList>
            <person name="Li R."/>
            <person name="Bekaert M."/>
        </authorList>
    </citation>
    <scope>NUCLEOTIDE SEQUENCE [LARGE SCALE GENOMIC DNA]</scope>
    <source>
        <strain evidence="3">wild</strain>
    </source>
</reference>
<protein>
    <recommendedName>
        <fullName evidence="1">Mitochondria-eating protein C-terminal domain-containing protein</fullName>
    </recommendedName>
</protein>
<organism evidence="2 3">
    <name type="scientific">Mytilus coruscus</name>
    <name type="common">Sea mussel</name>
    <dbReference type="NCBI Taxonomy" id="42192"/>
    <lineage>
        <taxon>Eukaryota</taxon>
        <taxon>Metazoa</taxon>
        <taxon>Spiralia</taxon>
        <taxon>Lophotrochozoa</taxon>
        <taxon>Mollusca</taxon>
        <taxon>Bivalvia</taxon>
        <taxon>Autobranchia</taxon>
        <taxon>Pteriomorphia</taxon>
        <taxon>Mytilida</taxon>
        <taxon>Mytiloidea</taxon>
        <taxon>Mytilidae</taxon>
        <taxon>Mytilinae</taxon>
        <taxon>Mytilus</taxon>
    </lineage>
</organism>
<accession>A0A6J8E3S1</accession>
<proteinExistence type="predicted"/>
<evidence type="ECO:0000259" key="1">
    <source>
        <dbReference type="Pfam" id="PF16026"/>
    </source>
</evidence>
<name>A0A6J8E3S1_MYTCO</name>
<dbReference type="InterPro" id="IPR031981">
    <property type="entry name" value="MIEAP_C"/>
</dbReference>
<evidence type="ECO:0000313" key="3">
    <source>
        <dbReference type="Proteomes" id="UP000507470"/>
    </source>
</evidence>
<feature type="domain" description="Mitochondria-eating protein C-terminal" evidence="1">
    <location>
        <begin position="106"/>
        <end position="225"/>
    </location>
</feature>
<dbReference type="Proteomes" id="UP000507470">
    <property type="component" value="Unassembled WGS sequence"/>
</dbReference>
<gene>
    <name evidence="2" type="ORF">MCOR_48151</name>
</gene>
<evidence type="ECO:0000313" key="2">
    <source>
        <dbReference type="EMBL" id="CAC5415454.1"/>
    </source>
</evidence>
<sequence>MKKDNQQLQTQMMFQKLNYDTLNNRLEPLKDKKLGLEDRLRLSEAAGNTLKENNPDIADLSDMNHPTPLAEKFSSLYTDEYTDAIEVIANDMDEAASVKVMLQWLQGQNVALSDRCLNYVKEFQKKIAVESLVVVGQICYVKSVTQQTLLSDNCIVKYIKICSELCWMMQMSDPPLYLNFDVNSGENFNKNDYHVFTKCGRKIDYLVWPVLYLHKTGPILAKGLAQGK</sequence>
<dbReference type="OrthoDB" id="6121564at2759"/>
<dbReference type="AlphaFoldDB" id="A0A6J8E3S1"/>
<dbReference type="Pfam" id="PF16026">
    <property type="entry name" value="MIEAP"/>
    <property type="match status" value="1"/>
</dbReference>